<name>A0AAJ0GWA5_9PEZI</name>
<feature type="repeat" description="ANK" evidence="3">
    <location>
        <begin position="585"/>
        <end position="617"/>
    </location>
</feature>
<reference evidence="4" key="2">
    <citation type="submission" date="2023-06" db="EMBL/GenBank/DDBJ databases">
        <authorList>
            <consortium name="Lawrence Berkeley National Laboratory"/>
            <person name="Mondo S.J."/>
            <person name="Hensen N."/>
            <person name="Bonometti L."/>
            <person name="Westerberg I."/>
            <person name="Brannstrom I.O."/>
            <person name="Guillou S."/>
            <person name="Cros-Aarteil S."/>
            <person name="Calhoun S."/>
            <person name="Haridas S."/>
            <person name="Kuo A."/>
            <person name="Pangilinan J."/>
            <person name="Riley R."/>
            <person name="Labutti K."/>
            <person name="Andreopoulos B."/>
            <person name="Lipzen A."/>
            <person name="Chen C."/>
            <person name="Yanf M."/>
            <person name="Daum C."/>
            <person name="Ng V."/>
            <person name="Clum A."/>
            <person name="Steindorff A."/>
            <person name="Ohm R."/>
            <person name="Martin F."/>
            <person name="Silar P."/>
            <person name="Natvig D."/>
            <person name="Lalanne C."/>
            <person name="Gautier V."/>
            <person name="Ament-Velasquez S.L."/>
            <person name="Kruys A."/>
            <person name="Hutchinson M.I."/>
            <person name="Powell A.J."/>
            <person name="Barry K."/>
            <person name="Miller A.N."/>
            <person name="Grigoriev I.V."/>
            <person name="Debuchy R."/>
            <person name="Gladieux P."/>
            <person name="Thoren M.H."/>
            <person name="Johannesson H."/>
        </authorList>
    </citation>
    <scope>NUCLEOTIDE SEQUENCE</scope>
    <source>
        <strain evidence="4">CBS 333.67</strain>
    </source>
</reference>
<dbReference type="Pfam" id="PF12796">
    <property type="entry name" value="Ank_2"/>
    <property type="match status" value="1"/>
</dbReference>
<sequence length="878" mass="95262">MESIRAALLGRASEPRQANHRAVKQQLLAKGLPESISKPLAMNELCFWTEQEVDRVLNRIHATPEEIKDPNLPSFSIKLSAAELSAAAGPSDFIKPSWEQVKESAAVLGALCVNSKGEFRLNPPAGYAALSHVWAQGLGSDARNRGLHRSLVEQVFQKAEPLGVAWIWTDSLAIPGGGDELGFVEEEAKATLINAMADIYRKAKQVIVFDSLVLRLGSVDEVDVAIALSCGRWMTRVWTYQEIKLATNAIVATRDGFVSFAAIVATLRSKAHQEVGEGYDARKTGRFPSLFRTFYRLQRHDHLGISLPDIAIGCGYREASVELDYARSLFPTLGLEWRFGDNTDMAMKKVYEAQKRHAMRLVLFHGPPRAPYPGWAPAVFSGLVDSIVISPGIWKLRGMAREWLTTKVRSIVPSKPGCVILELENGQSPGAYCACNISVATQERSPRSVELFEEAVRSSTAYLLSDEPLTPTQPFARVGLLVERFTKPADHHEGWVCLTLAIGETEESYEAVKQEWLLLHENPASDKGKQTSELNYLLERKAQPAPSGFRVENPLHAAAQNGDVSAIAAIAAGPGYVDVNAQDSRGWTALHYAAAGGHSSALCALVQHRANLAIPTADGETPLVLAVVNGHVDAVCELVDAGADVNYFDPAGPSPLVAAVKQGQIEMVKLLLALNADVSLADGYQMTPLIAATFEFKGDDDDTDDGVLAELLGAGADVNLLAPSSGLSALEVAVRQGNIRVATKLMDHHGADPNGRPPLLSPLQYAIDDRNVAMAEALLDRGAQLAGPGGRFEHGWTAVMCAAATDDVAMGRLLLRRGADLYAVAGEEKWTALHVAAAKGNKLFFKWVVMESEASGHRWEEELDWEGRSAFQLRTWEC</sequence>
<accession>A0AAJ0GWA5</accession>
<dbReference type="PANTHER" id="PTHR24123">
    <property type="entry name" value="ANKYRIN REPEAT-CONTAINING"/>
    <property type="match status" value="1"/>
</dbReference>
<protein>
    <submittedName>
        <fullName evidence="4">Ankyrin repeat-containing domain protein</fullName>
    </submittedName>
</protein>
<dbReference type="SMART" id="SM00248">
    <property type="entry name" value="ANK"/>
    <property type="match status" value="9"/>
</dbReference>
<evidence type="ECO:0000256" key="1">
    <source>
        <dbReference type="ARBA" id="ARBA00022737"/>
    </source>
</evidence>
<dbReference type="Gene3D" id="1.25.40.20">
    <property type="entry name" value="Ankyrin repeat-containing domain"/>
    <property type="match status" value="3"/>
</dbReference>
<dbReference type="AlphaFoldDB" id="A0AAJ0GWA5"/>
<feature type="repeat" description="ANK" evidence="3">
    <location>
        <begin position="618"/>
        <end position="650"/>
    </location>
</feature>
<evidence type="ECO:0000313" key="4">
    <source>
        <dbReference type="EMBL" id="KAK3307269.1"/>
    </source>
</evidence>
<evidence type="ECO:0000256" key="3">
    <source>
        <dbReference type="PROSITE-ProRule" id="PRU00023"/>
    </source>
</evidence>
<organism evidence="4 5">
    <name type="scientific">Chaetomium strumarium</name>
    <dbReference type="NCBI Taxonomy" id="1170767"/>
    <lineage>
        <taxon>Eukaryota</taxon>
        <taxon>Fungi</taxon>
        <taxon>Dikarya</taxon>
        <taxon>Ascomycota</taxon>
        <taxon>Pezizomycotina</taxon>
        <taxon>Sordariomycetes</taxon>
        <taxon>Sordariomycetidae</taxon>
        <taxon>Sordariales</taxon>
        <taxon>Chaetomiaceae</taxon>
        <taxon>Chaetomium</taxon>
    </lineage>
</organism>
<dbReference type="PROSITE" id="PS50297">
    <property type="entry name" value="ANK_REP_REGION"/>
    <property type="match status" value="3"/>
</dbReference>
<dbReference type="PROSITE" id="PS50088">
    <property type="entry name" value="ANK_REPEAT"/>
    <property type="match status" value="5"/>
</dbReference>
<keyword evidence="5" id="KW-1185">Reference proteome</keyword>
<dbReference type="PRINTS" id="PR01415">
    <property type="entry name" value="ANKYRIN"/>
</dbReference>
<keyword evidence="1" id="KW-0677">Repeat</keyword>
<dbReference type="Proteomes" id="UP001273166">
    <property type="component" value="Unassembled WGS sequence"/>
</dbReference>
<dbReference type="GeneID" id="87885711"/>
<keyword evidence="2 3" id="KW-0040">ANK repeat</keyword>
<evidence type="ECO:0000313" key="5">
    <source>
        <dbReference type="Proteomes" id="UP001273166"/>
    </source>
</evidence>
<dbReference type="RefSeq" id="XP_062723049.1">
    <property type="nucleotide sequence ID" value="XM_062866882.1"/>
</dbReference>
<dbReference type="PANTHER" id="PTHR24123:SF33">
    <property type="entry name" value="PROTEIN HOS4"/>
    <property type="match status" value="1"/>
</dbReference>
<dbReference type="Pfam" id="PF00023">
    <property type="entry name" value="Ank"/>
    <property type="match status" value="2"/>
</dbReference>
<proteinExistence type="predicted"/>
<evidence type="ECO:0000256" key="2">
    <source>
        <dbReference type="ARBA" id="ARBA00023043"/>
    </source>
</evidence>
<feature type="repeat" description="ANK" evidence="3">
    <location>
        <begin position="725"/>
        <end position="758"/>
    </location>
</feature>
<dbReference type="InterPro" id="IPR036770">
    <property type="entry name" value="Ankyrin_rpt-contain_sf"/>
</dbReference>
<dbReference type="EMBL" id="JAUDZG010000003">
    <property type="protein sequence ID" value="KAK3307269.1"/>
    <property type="molecule type" value="Genomic_DNA"/>
</dbReference>
<reference evidence="4" key="1">
    <citation type="journal article" date="2023" name="Mol. Phylogenet. Evol.">
        <title>Genome-scale phylogeny and comparative genomics of the fungal order Sordariales.</title>
        <authorList>
            <person name="Hensen N."/>
            <person name="Bonometti L."/>
            <person name="Westerberg I."/>
            <person name="Brannstrom I.O."/>
            <person name="Guillou S."/>
            <person name="Cros-Aarteil S."/>
            <person name="Calhoun S."/>
            <person name="Haridas S."/>
            <person name="Kuo A."/>
            <person name="Mondo S."/>
            <person name="Pangilinan J."/>
            <person name="Riley R."/>
            <person name="LaButti K."/>
            <person name="Andreopoulos B."/>
            <person name="Lipzen A."/>
            <person name="Chen C."/>
            <person name="Yan M."/>
            <person name="Daum C."/>
            <person name="Ng V."/>
            <person name="Clum A."/>
            <person name="Steindorff A."/>
            <person name="Ohm R.A."/>
            <person name="Martin F."/>
            <person name="Silar P."/>
            <person name="Natvig D.O."/>
            <person name="Lalanne C."/>
            <person name="Gautier V."/>
            <person name="Ament-Velasquez S.L."/>
            <person name="Kruys A."/>
            <person name="Hutchinson M.I."/>
            <person name="Powell A.J."/>
            <person name="Barry K."/>
            <person name="Miller A.N."/>
            <person name="Grigoriev I.V."/>
            <person name="Debuchy R."/>
            <person name="Gladieux P."/>
            <person name="Hiltunen Thoren M."/>
            <person name="Johannesson H."/>
        </authorList>
    </citation>
    <scope>NUCLEOTIDE SEQUENCE</scope>
    <source>
        <strain evidence="4">CBS 333.67</strain>
    </source>
</reference>
<gene>
    <name evidence="4" type="ORF">B0T15DRAFT_492752</name>
</gene>
<dbReference type="InterPro" id="IPR051165">
    <property type="entry name" value="Multifunctional_ANK_Repeat"/>
</dbReference>
<feature type="repeat" description="ANK" evidence="3">
    <location>
        <begin position="794"/>
        <end position="826"/>
    </location>
</feature>
<feature type="repeat" description="ANK" evidence="3">
    <location>
        <begin position="651"/>
        <end position="683"/>
    </location>
</feature>
<dbReference type="InterPro" id="IPR002110">
    <property type="entry name" value="Ankyrin_rpt"/>
</dbReference>
<dbReference type="SUPFAM" id="SSF48403">
    <property type="entry name" value="Ankyrin repeat"/>
    <property type="match status" value="1"/>
</dbReference>
<comment type="caution">
    <text evidence="4">The sequence shown here is derived from an EMBL/GenBank/DDBJ whole genome shotgun (WGS) entry which is preliminary data.</text>
</comment>